<keyword evidence="1" id="KW-0812">Transmembrane</keyword>
<feature type="transmembrane region" description="Helical" evidence="1">
    <location>
        <begin position="326"/>
        <end position="348"/>
    </location>
</feature>
<name>A0A127VCJ0_9SPHI</name>
<accession>A0A127VCJ0</accession>
<keyword evidence="4" id="KW-1185">Reference proteome</keyword>
<dbReference type="OrthoDB" id="1044679at2"/>
<dbReference type="Pfam" id="PF19904">
    <property type="entry name" value="DUF6377"/>
    <property type="match status" value="1"/>
</dbReference>
<dbReference type="KEGG" id="pcm:AY601_2033"/>
<evidence type="ECO:0000259" key="2">
    <source>
        <dbReference type="Pfam" id="PF19904"/>
    </source>
</evidence>
<keyword evidence="1" id="KW-0472">Membrane</keyword>
<evidence type="ECO:0000313" key="3">
    <source>
        <dbReference type="EMBL" id="AMP98937.1"/>
    </source>
</evidence>
<evidence type="ECO:0000256" key="1">
    <source>
        <dbReference type="SAM" id="Phobius"/>
    </source>
</evidence>
<dbReference type="EMBL" id="CP014504">
    <property type="protein sequence ID" value="AMP98937.1"/>
    <property type="molecule type" value="Genomic_DNA"/>
</dbReference>
<feature type="domain" description="DUF6377" evidence="2">
    <location>
        <begin position="255"/>
        <end position="494"/>
    </location>
</feature>
<evidence type="ECO:0000313" key="4">
    <source>
        <dbReference type="Proteomes" id="UP000071561"/>
    </source>
</evidence>
<reference evidence="3 4" key="1">
    <citation type="submission" date="2016-03" db="EMBL/GenBank/DDBJ databases">
        <title>Complete genome sequence of Pedobacter cryoconitis PAMC 27485.</title>
        <authorList>
            <person name="Lee J."/>
            <person name="Kim O.-S."/>
        </authorList>
    </citation>
    <scope>NUCLEOTIDE SEQUENCE [LARGE SCALE GENOMIC DNA]</scope>
    <source>
        <strain evidence="3 4">PAMC 27485</strain>
    </source>
</reference>
<dbReference type="PATRIC" id="fig|188932.3.peg.2130"/>
<dbReference type="InterPro" id="IPR045957">
    <property type="entry name" value="DUF6377"/>
</dbReference>
<protein>
    <recommendedName>
        <fullName evidence="2">DUF6377 domain-containing protein</fullName>
    </recommendedName>
</protein>
<keyword evidence="1" id="KW-1133">Transmembrane helix</keyword>
<dbReference type="AlphaFoldDB" id="A0A127VCJ0"/>
<sequence>MGRRFLVIIVLLFPALMGYSNNIKVDSLWKVLKAELKKENSYIKRKEQKIQAIRQQLVETPAKEFNPRFKLLSDLFNEYSAFRFDSAITSAHRMIAISQKFNKKKQLIKSQMSLATVLMKSGFYKEAFDAMATIDTNRMLKQTRYEYLLLRGFLHAEIGSFNNDAYYAKQYHLASKTDFKNAGQLINPDEMEKTISLAFLPDSGSRKKPTAGFYYNYLLSHKLTEHQIAIVATRISHAYAKDDKLLLVTLAAINDIRSATKETFAIFLLGQELFQHNRNNDAYICMQEALGNAAFYGTRNRAAQIESVLPLIASRLIEEKQHEKDMLWIGFVIFMFVAIVLVFQLVIFRKQMIRIKTNEQVIQQKNKELEDANGRLWESSRIKEELIGLFFKTCSSYIETLDKVKRKAQHNIKIGKYQDANIVLGNVHIQTEKNQLYSTLDRVFLTLFPNFVASFNSLLKQEDQLWLKEGELLTATLRIFALIRLGITDIETIAKILGYTVNTVYTYKARIKGKAVVPPELFEQKIMEIKFTDNH</sequence>
<proteinExistence type="predicted"/>
<gene>
    <name evidence="3" type="ORF">AY601_2033</name>
</gene>
<organism evidence="3 4">
    <name type="scientific">Pedobacter cryoconitis</name>
    <dbReference type="NCBI Taxonomy" id="188932"/>
    <lineage>
        <taxon>Bacteria</taxon>
        <taxon>Pseudomonadati</taxon>
        <taxon>Bacteroidota</taxon>
        <taxon>Sphingobacteriia</taxon>
        <taxon>Sphingobacteriales</taxon>
        <taxon>Sphingobacteriaceae</taxon>
        <taxon>Pedobacter</taxon>
    </lineage>
</organism>
<dbReference type="Proteomes" id="UP000071561">
    <property type="component" value="Chromosome"/>
</dbReference>